<feature type="transmembrane region" description="Helical" evidence="7">
    <location>
        <begin position="282"/>
        <end position="305"/>
    </location>
</feature>
<accession>A0A9D1S7U4</accession>
<dbReference type="Proteomes" id="UP000824118">
    <property type="component" value="Unassembled WGS sequence"/>
</dbReference>
<feature type="transmembrane region" description="Helical" evidence="7">
    <location>
        <begin position="739"/>
        <end position="766"/>
    </location>
</feature>
<evidence type="ECO:0000256" key="4">
    <source>
        <dbReference type="ARBA" id="ARBA00022989"/>
    </source>
</evidence>
<dbReference type="AlphaFoldDB" id="A0A9D1S7U4"/>
<protein>
    <submittedName>
        <fullName evidence="9">ABC transporter permease</fullName>
    </submittedName>
</protein>
<evidence type="ECO:0000256" key="5">
    <source>
        <dbReference type="ARBA" id="ARBA00023136"/>
    </source>
</evidence>
<keyword evidence="4 7" id="KW-1133">Transmembrane helix</keyword>
<evidence type="ECO:0000313" key="9">
    <source>
        <dbReference type="EMBL" id="HIU50166.1"/>
    </source>
</evidence>
<feature type="domain" description="ABC3 transporter permease C-terminal" evidence="8">
    <location>
        <begin position="287"/>
        <end position="416"/>
    </location>
</feature>
<evidence type="ECO:0000256" key="3">
    <source>
        <dbReference type="ARBA" id="ARBA00022692"/>
    </source>
</evidence>
<dbReference type="EMBL" id="DVNG01000058">
    <property type="protein sequence ID" value="HIU50166.1"/>
    <property type="molecule type" value="Genomic_DNA"/>
</dbReference>
<evidence type="ECO:0000313" key="10">
    <source>
        <dbReference type="Proteomes" id="UP000824118"/>
    </source>
</evidence>
<comment type="subcellular location">
    <subcellularLocation>
        <location evidence="1">Cell membrane</location>
        <topology evidence="1">Multi-pass membrane protein</topology>
    </subcellularLocation>
</comment>
<dbReference type="GO" id="GO:0022857">
    <property type="term" value="F:transmembrane transporter activity"/>
    <property type="evidence" value="ECO:0007669"/>
    <property type="project" value="TreeGrafter"/>
</dbReference>
<feature type="domain" description="ABC3 transporter permease C-terminal" evidence="8">
    <location>
        <begin position="744"/>
        <end position="859"/>
    </location>
</feature>
<feature type="transmembrane region" description="Helical" evidence="7">
    <location>
        <begin position="466"/>
        <end position="490"/>
    </location>
</feature>
<feature type="transmembrane region" description="Helical" evidence="7">
    <location>
        <begin position="787"/>
        <end position="815"/>
    </location>
</feature>
<keyword evidence="3 7" id="KW-0812">Transmembrane</keyword>
<dbReference type="InterPro" id="IPR050250">
    <property type="entry name" value="Macrolide_Exporter_MacB"/>
</dbReference>
<proteinExistence type="inferred from homology"/>
<dbReference type="PANTHER" id="PTHR30572:SF4">
    <property type="entry name" value="ABC TRANSPORTER PERMEASE YTRF"/>
    <property type="match status" value="1"/>
</dbReference>
<comment type="similarity">
    <text evidence="6">Belongs to the ABC-4 integral membrane protein family.</text>
</comment>
<dbReference type="GO" id="GO:0005886">
    <property type="term" value="C:plasma membrane"/>
    <property type="evidence" value="ECO:0007669"/>
    <property type="project" value="UniProtKB-SubCell"/>
</dbReference>
<comment type="caution">
    <text evidence="9">The sequence shown here is derived from an EMBL/GenBank/DDBJ whole genome shotgun (WGS) entry which is preliminary data.</text>
</comment>
<evidence type="ECO:0000256" key="2">
    <source>
        <dbReference type="ARBA" id="ARBA00022475"/>
    </source>
</evidence>
<name>A0A9D1S7U4_9FIRM</name>
<reference evidence="9" key="1">
    <citation type="submission" date="2020-10" db="EMBL/GenBank/DDBJ databases">
        <authorList>
            <person name="Gilroy R."/>
        </authorList>
    </citation>
    <scope>NUCLEOTIDE SEQUENCE</scope>
    <source>
        <strain evidence="9">ChiGjej1B1-1684</strain>
    </source>
</reference>
<feature type="transmembrane region" description="Helical" evidence="7">
    <location>
        <begin position="382"/>
        <end position="407"/>
    </location>
</feature>
<dbReference type="PANTHER" id="PTHR30572">
    <property type="entry name" value="MEMBRANE COMPONENT OF TRANSPORTER-RELATED"/>
    <property type="match status" value="1"/>
</dbReference>
<evidence type="ECO:0000256" key="6">
    <source>
        <dbReference type="ARBA" id="ARBA00038076"/>
    </source>
</evidence>
<dbReference type="InterPro" id="IPR003838">
    <property type="entry name" value="ABC3_permease_C"/>
</dbReference>
<evidence type="ECO:0000256" key="1">
    <source>
        <dbReference type="ARBA" id="ARBA00004651"/>
    </source>
</evidence>
<feature type="transmembrane region" description="Helical" evidence="7">
    <location>
        <begin position="827"/>
        <end position="851"/>
    </location>
</feature>
<keyword evidence="2" id="KW-1003">Cell membrane</keyword>
<sequence length="869" mass="96615">MNIMNKVTLQSMKKNKTRTIVTIVGIILSVSMVTAVTTIVTSLQNYLYETAVYENGSWHGMFQNISYEKGDEIAHDDSVADTVYTQYIGYAKMEASQNDFKPYLYVIGGNDETFGTLPIHLTEGRLPQNDAEIILPNHLESNGGVRYDINDVLVLPLGDRISGGYKLFQNNPITGEYDDKGNIIISEEETLETNTLKQYTIVGFYERPSFENYTAPGYTAITFSDLSDQSAFYDAYYTMKNPQDVIDFSNYYFFEEGLGGSTNNEVLMYQGVSQYETYTSSLNGMIIILIVIIMTGSIALIYNAFSISVSERTVQFGLLSSIGATKKQIRKSVRFEALVLGLIGIPLGILAGIGGIGVTFFLLGDKLKTFTTSIVGGNSVQFHMSVSWVGIAAAVVIACITLAVSVIKPAFRASRITAIEAIRSSKDISDRKADRKNHKTSKITYKIFGLPGVLAKKYYTRSAKKYRATIISLFMSIVLFVSASSFILYLTSSVNNVYYRADYDITATISSDYADSKEEVLQEVRNLGSVDKASSSVMSNFLVENGEELLTDEGKAALMDKYGFDSFEDLSVDMFLVGFDDETYENYVTSLGLNPETLGENDIIIYGLGQTIDYKNGTVKSYDFLKDTAKTVKFSEKTYNNETETYEKGEEYSFNVVTTAESMPFGYNGRDSVSSNVVYGVVRDSSYVFEGVMGAALYIDSNDYAKTEKELGEINGVSSVYNIAAEIENSRTLMMVINVFAYGFIVLISLISVTNVFNTIVTNLKLRQRDFAMLRSVGMTKGGFRRMMIFECLIYGTKALLFGIPVSFLITIWIYSSVNVTWDGGLLIPWSAYVIVIVSVFIVVLISMIYAMSKINRNNLVETLRKDSI</sequence>
<reference evidence="9" key="2">
    <citation type="journal article" date="2021" name="PeerJ">
        <title>Extensive microbial diversity within the chicken gut microbiome revealed by metagenomics and culture.</title>
        <authorList>
            <person name="Gilroy R."/>
            <person name="Ravi A."/>
            <person name="Getino M."/>
            <person name="Pursley I."/>
            <person name="Horton D.L."/>
            <person name="Alikhan N.F."/>
            <person name="Baker D."/>
            <person name="Gharbi K."/>
            <person name="Hall N."/>
            <person name="Watson M."/>
            <person name="Adriaenssens E.M."/>
            <person name="Foster-Nyarko E."/>
            <person name="Jarju S."/>
            <person name="Secka A."/>
            <person name="Antonio M."/>
            <person name="Oren A."/>
            <person name="Chaudhuri R.R."/>
            <person name="La Ragione R."/>
            <person name="Hildebrand F."/>
            <person name="Pallen M.J."/>
        </authorList>
    </citation>
    <scope>NUCLEOTIDE SEQUENCE</scope>
    <source>
        <strain evidence="9">ChiGjej1B1-1684</strain>
    </source>
</reference>
<dbReference type="Pfam" id="PF02687">
    <property type="entry name" value="FtsX"/>
    <property type="match status" value="2"/>
</dbReference>
<evidence type="ECO:0000259" key="8">
    <source>
        <dbReference type="Pfam" id="PF02687"/>
    </source>
</evidence>
<keyword evidence="5 7" id="KW-0472">Membrane</keyword>
<evidence type="ECO:0000256" key="7">
    <source>
        <dbReference type="SAM" id="Phobius"/>
    </source>
</evidence>
<organism evidence="9 10">
    <name type="scientific">Candidatus Limousia pullorum</name>
    <dbReference type="NCBI Taxonomy" id="2840860"/>
    <lineage>
        <taxon>Bacteria</taxon>
        <taxon>Bacillati</taxon>
        <taxon>Bacillota</taxon>
        <taxon>Clostridia</taxon>
        <taxon>Eubacteriales</taxon>
        <taxon>Oscillospiraceae</taxon>
        <taxon>Oscillospiraceae incertae sedis</taxon>
        <taxon>Candidatus Limousia</taxon>
    </lineage>
</organism>
<feature type="transmembrane region" description="Helical" evidence="7">
    <location>
        <begin position="337"/>
        <end position="362"/>
    </location>
</feature>
<gene>
    <name evidence="9" type="ORF">IAD22_04045</name>
</gene>